<reference evidence="1 2" key="1">
    <citation type="submission" date="2019-06" db="EMBL/GenBank/DDBJ databases">
        <title>Draft genomes of female and male turbot (Scophthalmus maximus).</title>
        <authorList>
            <person name="Xu H."/>
            <person name="Xu X.-W."/>
            <person name="Shao C."/>
            <person name="Chen S."/>
        </authorList>
    </citation>
    <scope>NUCLEOTIDE SEQUENCE [LARGE SCALE GENOMIC DNA]</scope>
    <source>
        <strain evidence="1">Ysfricsl-2016a</strain>
        <tissue evidence="1">Blood</tissue>
    </source>
</reference>
<dbReference type="AlphaFoldDB" id="A0A6A4S3L5"/>
<comment type="caution">
    <text evidence="1">The sequence shown here is derived from an EMBL/GenBank/DDBJ whole genome shotgun (WGS) entry which is preliminary data.</text>
</comment>
<proteinExistence type="predicted"/>
<dbReference type="Proteomes" id="UP000438429">
    <property type="component" value="Unassembled WGS sequence"/>
</dbReference>
<organism evidence="1 2">
    <name type="scientific">Scophthalmus maximus</name>
    <name type="common">Turbot</name>
    <name type="synonym">Psetta maxima</name>
    <dbReference type="NCBI Taxonomy" id="52904"/>
    <lineage>
        <taxon>Eukaryota</taxon>
        <taxon>Metazoa</taxon>
        <taxon>Chordata</taxon>
        <taxon>Craniata</taxon>
        <taxon>Vertebrata</taxon>
        <taxon>Euteleostomi</taxon>
        <taxon>Actinopterygii</taxon>
        <taxon>Neopterygii</taxon>
        <taxon>Teleostei</taxon>
        <taxon>Neoteleostei</taxon>
        <taxon>Acanthomorphata</taxon>
        <taxon>Carangaria</taxon>
        <taxon>Pleuronectiformes</taxon>
        <taxon>Pleuronectoidei</taxon>
        <taxon>Scophthalmidae</taxon>
        <taxon>Scophthalmus</taxon>
    </lineage>
</organism>
<sequence length="124" mass="14238">MQKKYQQPKLAVLAEQVRESVERRLTNLRHRRENVGGQGVRISPAGVGEAGESHVHGFDSWCHRYTMDVSGESFAELKKTKFNSNLFPKKSRRVVHEHQKVFPDDDEVFIRIDESALCCNTVLD</sequence>
<dbReference type="EMBL" id="VEVO01000020">
    <property type="protein sequence ID" value="KAF0025771.1"/>
    <property type="molecule type" value="Genomic_DNA"/>
</dbReference>
<evidence type="ECO:0000313" key="1">
    <source>
        <dbReference type="EMBL" id="KAF0025771.1"/>
    </source>
</evidence>
<name>A0A6A4S3L5_SCOMX</name>
<gene>
    <name evidence="1" type="ORF">F2P81_022652</name>
</gene>
<evidence type="ECO:0000313" key="2">
    <source>
        <dbReference type="Proteomes" id="UP000438429"/>
    </source>
</evidence>
<protein>
    <submittedName>
        <fullName evidence="1">Uncharacterized protein</fullName>
    </submittedName>
</protein>
<accession>A0A6A4S3L5</accession>